<sequence length="283" mass="31336">MNLRRTNPALYFLQRSLFYLLVIVIAFYLLFPFVWAVLTSFRRSGDLFLQPLDFVRAPSTLSNYAQVFANSSFQRGLAFSLLVAVFSVLVSLLFGSFAAYALGRFKFRGKSLIMYIILAVSVFPQIAVLGGLFTLVRATNTYNNPIALIFSYLIFTIPFTVWVLTSFVRDIPGELEEAALVDGASPLQTLFRVLFPVMMPALVTTGLLAFINAWNEYLFALTFMSSNRTVPVVIANYSGASQYEQPWGPIMAASIVVTVPLIALVLIFQRNIVSGLTAGAVKG</sequence>
<evidence type="ECO:0000313" key="9">
    <source>
        <dbReference type="EMBL" id="SMB91325.1"/>
    </source>
</evidence>
<feature type="transmembrane region" description="Helical" evidence="7">
    <location>
        <begin position="247"/>
        <end position="268"/>
    </location>
</feature>
<comment type="similarity">
    <text evidence="7">Belongs to the binding-protein-dependent transport system permease family.</text>
</comment>
<evidence type="ECO:0000256" key="5">
    <source>
        <dbReference type="ARBA" id="ARBA00022989"/>
    </source>
</evidence>
<evidence type="ECO:0000256" key="2">
    <source>
        <dbReference type="ARBA" id="ARBA00022448"/>
    </source>
</evidence>
<evidence type="ECO:0000256" key="6">
    <source>
        <dbReference type="ARBA" id="ARBA00023136"/>
    </source>
</evidence>
<evidence type="ECO:0000313" key="10">
    <source>
        <dbReference type="Proteomes" id="UP000192582"/>
    </source>
</evidence>
<evidence type="ECO:0000256" key="4">
    <source>
        <dbReference type="ARBA" id="ARBA00022692"/>
    </source>
</evidence>
<keyword evidence="4 7" id="KW-0812">Transmembrane</keyword>
<name>A0A1W1VDD2_9DEIO</name>
<keyword evidence="3" id="KW-1003">Cell membrane</keyword>
<proteinExistence type="inferred from homology"/>
<comment type="subcellular location">
    <subcellularLocation>
        <location evidence="1 7">Cell membrane</location>
        <topology evidence="1 7">Multi-pass membrane protein</topology>
    </subcellularLocation>
</comment>
<feature type="transmembrane region" description="Helical" evidence="7">
    <location>
        <begin position="16"/>
        <end position="38"/>
    </location>
</feature>
<keyword evidence="10" id="KW-1185">Reference proteome</keyword>
<dbReference type="OrthoDB" id="9810086at2"/>
<feature type="domain" description="ABC transmembrane type-1" evidence="8">
    <location>
        <begin position="77"/>
        <end position="268"/>
    </location>
</feature>
<keyword evidence="2 7" id="KW-0813">Transport</keyword>
<evidence type="ECO:0000256" key="7">
    <source>
        <dbReference type="RuleBase" id="RU363032"/>
    </source>
</evidence>
<dbReference type="InterPro" id="IPR050901">
    <property type="entry name" value="BP-dep_ABC_trans_perm"/>
</dbReference>
<dbReference type="CDD" id="cd06261">
    <property type="entry name" value="TM_PBP2"/>
    <property type="match status" value="1"/>
</dbReference>
<evidence type="ECO:0000256" key="1">
    <source>
        <dbReference type="ARBA" id="ARBA00004651"/>
    </source>
</evidence>
<dbReference type="STRING" id="695939.SAMN00790413_01093"/>
<accession>A0A1W1VDD2</accession>
<dbReference type="GO" id="GO:0055085">
    <property type="term" value="P:transmembrane transport"/>
    <property type="evidence" value="ECO:0007669"/>
    <property type="project" value="InterPro"/>
</dbReference>
<feature type="transmembrane region" description="Helical" evidence="7">
    <location>
        <begin position="77"/>
        <end position="100"/>
    </location>
</feature>
<dbReference type="PANTHER" id="PTHR32243">
    <property type="entry name" value="MALTOSE TRANSPORT SYSTEM PERMEASE-RELATED"/>
    <property type="match status" value="1"/>
</dbReference>
<dbReference type="InterPro" id="IPR035906">
    <property type="entry name" value="MetI-like_sf"/>
</dbReference>
<feature type="transmembrane region" description="Helical" evidence="7">
    <location>
        <begin position="189"/>
        <end position="214"/>
    </location>
</feature>
<dbReference type="Gene3D" id="1.10.3720.10">
    <property type="entry name" value="MetI-like"/>
    <property type="match status" value="1"/>
</dbReference>
<dbReference type="GO" id="GO:0005886">
    <property type="term" value="C:plasma membrane"/>
    <property type="evidence" value="ECO:0007669"/>
    <property type="project" value="UniProtKB-SubCell"/>
</dbReference>
<feature type="transmembrane region" description="Helical" evidence="7">
    <location>
        <begin position="146"/>
        <end position="168"/>
    </location>
</feature>
<dbReference type="Pfam" id="PF00528">
    <property type="entry name" value="BPD_transp_1"/>
    <property type="match status" value="1"/>
</dbReference>
<protein>
    <submittedName>
        <fullName evidence="9">Trehalose/maltose transport system permease protein</fullName>
    </submittedName>
</protein>
<dbReference type="PANTHER" id="PTHR32243:SF18">
    <property type="entry name" value="INNER MEMBRANE ABC TRANSPORTER PERMEASE PROTEIN YCJP"/>
    <property type="match status" value="1"/>
</dbReference>
<dbReference type="Proteomes" id="UP000192582">
    <property type="component" value="Unassembled WGS sequence"/>
</dbReference>
<evidence type="ECO:0000256" key="3">
    <source>
        <dbReference type="ARBA" id="ARBA00022475"/>
    </source>
</evidence>
<evidence type="ECO:0000259" key="8">
    <source>
        <dbReference type="PROSITE" id="PS50928"/>
    </source>
</evidence>
<keyword evidence="5 7" id="KW-1133">Transmembrane helix</keyword>
<dbReference type="RefSeq" id="WP_084048638.1">
    <property type="nucleotide sequence ID" value="NZ_FWWU01000009.1"/>
</dbReference>
<dbReference type="SUPFAM" id="SSF161098">
    <property type="entry name" value="MetI-like"/>
    <property type="match status" value="1"/>
</dbReference>
<dbReference type="EMBL" id="FWWU01000009">
    <property type="protein sequence ID" value="SMB91325.1"/>
    <property type="molecule type" value="Genomic_DNA"/>
</dbReference>
<keyword evidence="6 7" id="KW-0472">Membrane</keyword>
<dbReference type="InterPro" id="IPR000515">
    <property type="entry name" value="MetI-like"/>
</dbReference>
<gene>
    <name evidence="9" type="ORF">SAMN00790413_01093</name>
</gene>
<dbReference type="AlphaFoldDB" id="A0A1W1VDD2"/>
<reference evidence="9 10" key="1">
    <citation type="submission" date="2017-04" db="EMBL/GenBank/DDBJ databases">
        <authorList>
            <person name="Afonso C.L."/>
            <person name="Miller P.J."/>
            <person name="Scott M.A."/>
            <person name="Spackman E."/>
            <person name="Goraichik I."/>
            <person name="Dimitrov K.M."/>
            <person name="Suarez D.L."/>
            <person name="Swayne D.E."/>
        </authorList>
    </citation>
    <scope>NUCLEOTIDE SEQUENCE [LARGE SCALE GENOMIC DNA]</scope>
    <source>
        <strain evidence="9 10">KR-140</strain>
    </source>
</reference>
<organism evidence="9 10">
    <name type="scientific">Deinococcus hopiensis KR-140</name>
    <dbReference type="NCBI Taxonomy" id="695939"/>
    <lineage>
        <taxon>Bacteria</taxon>
        <taxon>Thermotogati</taxon>
        <taxon>Deinococcota</taxon>
        <taxon>Deinococci</taxon>
        <taxon>Deinococcales</taxon>
        <taxon>Deinococcaceae</taxon>
        <taxon>Deinococcus</taxon>
    </lineage>
</organism>
<feature type="transmembrane region" description="Helical" evidence="7">
    <location>
        <begin position="112"/>
        <end position="134"/>
    </location>
</feature>
<dbReference type="PROSITE" id="PS50928">
    <property type="entry name" value="ABC_TM1"/>
    <property type="match status" value="1"/>
</dbReference>